<keyword evidence="2" id="KW-1015">Disulfide bond</keyword>
<organism evidence="5 6">
    <name type="scientific">Ictalurus punctatus</name>
    <name type="common">Channel catfish</name>
    <name type="synonym">Silurus punctatus</name>
    <dbReference type="NCBI Taxonomy" id="7998"/>
    <lineage>
        <taxon>Eukaryota</taxon>
        <taxon>Metazoa</taxon>
        <taxon>Chordata</taxon>
        <taxon>Craniata</taxon>
        <taxon>Vertebrata</taxon>
        <taxon>Euteleostomi</taxon>
        <taxon>Actinopterygii</taxon>
        <taxon>Neopterygii</taxon>
        <taxon>Teleostei</taxon>
        <taxon>Ostariophysi</taxon>
        <taxon>Siluriformes</taxon>
        <taxon>Ictaluridae</taxon>
        <taxon>Ictalurus</taxon>
    </lineage>
</organism>
<name>A0A9F7RLR6_ICTPU</name>
<reference evidence="5" key="1">
    <citation type="journal article" date="2016" name="Nat. Commun.">
        <title>The channel catfish genome sequence provides insights into the evolution of scale formation in teleosts.</title>
        <authorList>
            <person name="Liu Z."/>
            <person name="Liu S."/>
            <person name="Yao J."/>
            <person name="Bao L."/>
            <person name="Zhang J."/>
            <person name="Li Y."/>
            <person name="Jiang C."/>
            <person name="Sun L."/>
            <person name="Wang R."/>
            <person name="Zhang Y."/>
            <person name="Zhou T."/>
            <person name="Zeng Q."/>
            <person name="Fu Q."/>
            <person name="Gao S."/>
            <person name="Li N."/>
            <person name="Koren S."/>
            <person name="Jiang Y."/>
            <person name="Zimin A."/>
            <person name="Xu P."/>
            <person name="Phillippy A.M."/>
            <person name="Geng X."/>
            <person name="Song L."/>
            <person name="Sun F."/>
            <person name="Li C."/>
            <person name="Wang X."/>
            <person name="Chen A."/>
            <person name="Jin Y."/>
            <person name="Yuan Z."/>
            <person name="Yang Y."/>
            <person name="Tan S."/>
            <person name="Peatman E."/>
            <person name="Lu J."/>
            <person name="Qin Z."/>
            <person name="Dunham R."/>
            <person name="Li Z."/>
            <person name="Sonstegard T."/>
            <person name="Feng J."/>
            <person name="Danzmann R.G."/>
            <person name="Schroeder S."/>
            <person name="Scheffler B."/>
            <person name="Duke M.V."/>
            <person name="Ballard L."/>
            <person name="Kucuktas H."/>
            <person name="Kaltenboeck L."/>
            <person name="Liu H."/>
            <person name="Armbruster J."/>
            <person name="Xie Y."/>
            <person name="Kirby M.L."/>
            <person name="Tian Y."/>
            <person name="Flanagan M.E."/>
            <person name="Mu W."/>
            <person name="Waldbieser G.C."/>
        </authorList>
    </citation>
    <scope>NUCLEOTIDE SEQUENCE [LARGE SCALE GENOMIC DNA]</scope>
    <source>
        <strain evidence="5">SDA103</strain>
    </source>
</reference>
<keyword evidence="3" id="KW-1133">Transmembrane helix</keyword>
<evidence type="ECO:0000313" key="5">
    <source>
        <dbReference type="Proteomes" id="UP000221080"/>
    </source>
</evidence>
<dbReference type="InterPro" id="IPR013783">
    <property type="entry name" value="Ig-like_fold"/>
</dbReference>
<dbReference type="SMART" id="SM00409">
    <property type="entry name" value="IG"/>
    <property type="match status" value="3"/>
</dbReference>
<dbReference type="SUPFAM" id="SSF48726">
    <property type="entry name" value="Immunoglobulin"/>
    <property type="match status" value="3"/>
</dbReference>
<dbReference type="SMART" id="SM00408">
    <property type="entry name" value="IGc2"/>
    <property type="match status" value="3"/>
</dbReference>
<feature type="domain" description="Ig-like" evidence="4">
    <location>
        <begin position="247"/>
        <end position="325"/>
    </location>
</feature>
<dbReference type="InterPro" id="IPR050488">
    <property type="entry name" value="Ig_Fc_receptor"/>
</dbReference>
<keyword evidence="5" id="KW-1185">Reference proteome</keyword>
<dbReference type="Pfam" id="PF13927">
    <property type="entry name" value="Ig_3"/>
    <property type="match status" value="1"/>
</dbReference>
<dbReference type="InterPro" id="IPR003598">
    <property type="entry name" value="Ig_sub2"/>
</dbReference>
<dbReference type="RefSeq" id="XP_053537837.1">
    <property type="nucleotide sequence ID" value="XM_053681862.1"/>
</dbReference>
<evidence type="ECO:0000256" key="1">
    <source>
        <dbReference type="ARBA" id="ARBA00022729"/>
    </source>
</evidence>
<dbReference type="GO" id="GO:0007166">
    <property type="term" value="P:cell surface receptor signaling pathway"/>
    <property type="evidence" value="ECO:0007669"/>
    <property type="project" value="TreeGrafter"/>
</dbReference>
<gene>
    <name evidence="6" type="primary">LOC108266115</name>
</gene>
<dbReference type="InterPro" id="IPR003599">
    <property type="entry name" value="Ig_sub"/>
</dbReference>
<dbReference type="AlphaFoldDB" id="A0A9F7RLR6"/>
<dbReference type="GO" id="GO:0009897">
    <property type="term" value="C:external side of plasma membrane"/>
    <property type="evidence" value="ECO:0007669"/>
    <property type="project" value="TreeGrafter"/>
</dbReference>
<evidence type="ECO:0000256" key="3">
    <source>
        <dbReference type="SAM" id="Phobius"/>
    </source>
</evidence>
<evidence type="ECO:0000259" key="4">
    <source>
        <dbReference type="PROSITE" id="PS50835"/>
    </source>
</evidence>
<keyword evidence="3" id="KW-0472">Membrane</keyword>
<keyword evidence="3" id="KW-0812">Transmembrane</keyword>
<dbReference type="GO" id="GO:0006955">
    <property type="term" value="P:immune response"/>
    <property type="evidence" value="ECO:0007669"/>
    <property type="project" value="TreeGrafter"/>
</dbReference>
<evidence type="ECO:0000313" key="6">
    <source>
        <dbReference type="RefSeq" id="XP_053537837.1"/>
    </source>
</evidence>
<dbReference type="KEGG" id="ipu:108266115"/>
<dbReference type="InterPro" id="IPR036179">
    <property type="entry name" value="Ig-like_dom_sf"/>
</dbReference>
<sequence>MLRQVVDDKGRNWDLLLPYVLFSVRECPQASMGFTPFDILFGWRPRGLLDVAREAWEEQPSPFCSVINFVQEMQEKIDRVAPIVQEHMRAAQEEQKRVYNRTAQPEEFQPGDRVLLLVPNSTYTDHNEGVLVQQGEDLTTTQRQELTELVGQFTDFFSTSPGTKQLVHHKFKTRNIPASDRHCPATPSPLHTHPHGLKINSTCLTLDTVLCPPLARFPKQIFASCSVSVPFLVLISLIPVAHAQGRPKAVVSITPDTHVFIGETVTLRCEVQGGGNTQWTYSWYKNNRLTDRTVQEIRTVSAEYGHHGDFTCRGQSSDSQSSEISDAVTLTVSEDPQVVLSVSPQSWLTEGDSVTLNCEVTNSSTDWTFSWYTIYPYRIKRDHCGDIVYGDSYTISPAALKHTGVYMCSADGGERVYRTYDSNKQPLWITGESPPVSLIINPNRTQHFTDDFLSLSCEDQSNSTGWRVRQYTDSGRVLDCSQWGSVTGSTCKISFLSTSYTRVHWCESESGEISNPVNITVHDGGVILESPVHPVTEGHPLTLRCLYRYTNSSNLRADFYKDGSVLQTQTTGEMIIRTVSKSDEGFYHCKHPERGESPKSWVSVRSSDPSGVEAPFSVLMLISSVVTASPYLLVTIILLVKCYRARAHTDAYRIQNAVIEE</sequence>
<keyword evidence="1" id="KW-0732">Signal</keyword>
<dbReference type="OrthoDB" id="6151406at2759"/>
<dbReference type="GeneID" id="108266115"/>
<reference evidence="6" key="2">
    <citation type="submission" date="2025-08" db="UniProtKB">
        <authorList>
            <consortium name="RefSeq"/>
        </authorList>
    </citation>
    <scope>IDENTIFICATION</scope>
    <source>
        <tissue evidence="6">Blood</tissue>
    </source>
</reference>
<dbReference type="GO" id="GO:0004888">
    <property type="term" value="F:transmembrane signaling receptor activity"/>
    <property type="evidence" value="ECO:0007669"/>
    <property type="project" value="TreeGrafter"/>
</dbReference>
<dbReference type="Proteomes" id="UP000221080">
    <property type="component" value="Chromosome 7"/>
</dbReference>
<dbReference type="PROSITE" id="PS50835">
    <property type="entry name" value="IG_LIKE"/>
    <property type="match status" value="3"/>
</dbReference>
<dbReference type="GO" id="GO:0003676">
    <property type="term" value="F:nucleic acid binding"/>
    <property type="evidence" value="ECO:0007669"/>
    <property type="project" value="InterPro"/>
</dbReference>
<dbReference type="PANTHER" id="PTHR11481:SF64">
    <property type="entry name" value="FC RECEPTOR-LIKE PROTEIN 4"/>
    <property type="match status" value="1"/>
</dbReference>
<proteinExistence type="predicted"/>
<feature type="transmembrane region" description="Helical" evidence="3">
    <location>
        <begin position="616"/>
        <end position="640"/>
    </location>
</feature>
<dbReference type="Pfam" id="PF13895">
    <property type="entry name" value="Ig_2"/>
    <property type="match status" value="2"/>
</dbReference>
<feature type="domain" description="Ig-like" evidence="4">
    <location>
        <begin position="516"/>
        <end position="589"/>
    </location>
</feature>
<dbReference type="Gene3D" id="2.60.40.10">
    <property type="entry name" value="Immunoglobulins"/>
    <property type="match status" value="4"/>
</dbReference>
<feature type="domain" description="Ig-like" evidence="4">
    <location>
        <begin position="336"/>
        <end position="421"/>
    </location>
</feature>
<dbReference type="PANTHER" id="PTHR11481">
    <property type="entry name" value="IMMUNOGLOBULIN FC RECEPTOR"/>
    <property type="match status" value="1"/>
</dbReference>
<dbReference type="FunFam" id="2.60.40.10:FF:001607">
    <property type="entry name" value="Leukocyte immune-type receptor TS32.15 L2.5a"/>
    <property type="match status" value="1"/>
</dbReference>
<accession>A0A9F7RLR6</accession>
<evidence type="ECO:0000256" key="2">
    <source>
        <dbReference type="ARBA" id="ARBA00023157"/>
    </source>
</evidence>
<protein>
    <submittedName>
        <fullName evidence="6">Uncharacterized protein LOC108266115</fullName>
    </submittedName>
</protein>
<dbReference type="InterPro" id="IPR036397">
    <property type="entry name" value="RNaseH_sf"/>
</dbReference>
<dbReference type="Gene3D" id="3.30.420.10">
    <property type="entry name" value="Ribonuclease H-like superfamily/Ribonuclease H"/>
    <property type="match status" value="1"/>
</dbReference>
<dbReference type="InterPro" id="IPR007110">
    <property type="entry name" value="Ig-like_dom"/>
</dbReference>